<dbReference type="GO" id="GO:0016765">
    <property type="term" value="F:transferase activity, transferring alkyl or aryl (other than methyl) groups"/>
    <property type="evidence" value="ECO:0007669"/>
    <property type="project" value="InterPro"/>
</dbReference>
<evidence type="ECO:0000256" key="1">
    <source>
        <dbReference type="ARBA" id="ARBA00004508"/>
    </source>
</evidence>
<comment type="subcellular location">
    <subcellularLocation>
        <location evidence="1">Plastid</location>
        <location evidence="1">Chloroplast membrane</location>
        <topology evidence="1">Multi-pass membrane protein</topology>
    </subcellularLocation>
</comment>
<dbReference type="InterPro" id="IPR044878">
    <property type="entry name" value="UbiA_sf"/>
</dbReference>
<feature type="transmembrane region" description="Helical" evidence="7">
    <location>
        <begin position="325"/>
        <end position="345"/>
    </location>
</feature>
<feature type="transmembrane region" description="Helical" evidence="7">
    <location>
        <begin position="190"/>
        <end position="207"/>
    </location>
</feature>
<dbReference type="Gene3D" id="1.10.357.140">
    <property type="entry name" value="UbiA prenyltransferase"/>
    <property type="match status" value="1"/>
</dbReference>
<dbReference type="GO" id="GO:0031969">
    <property type="term" value="C:chloroplast membrane"/>
    <property type="evidence" value="ECO:0007669"/>
    <property type="project" value="UniProtKB-SubCell"/>
</dbReference>
<comment type="similarity">
    <text evidence="2">Belongs to the UbiA prenyltransferase family.</text>
</comment>
<dbReference type="EMBL" id="JAYWIO010000003">
    <property type="protein sequence ID" value="KAK7277230.1"/>
    <property type="molecule type" value="Genomic_DNA"/>
</dbReference>
<keyword evidence="6 7" id="KW-0472">Membrane</keyword>
<feature type="transmembrane region" description="Helical" evidence="7">
    <location>
        <begin position="296"/>
        <end position="313"/>
    </location>
</feature>
<evidence type="ECO:0000313" key="8">
    <source>
        <dbReference type="EMBL" id="KAK7277230.1"/>
    </source>
</evidence>
<sequence length="346" mass="38642">MKNVKGSCETTLWPRNGKIQNEYYAKKTSLNLKYGCKVIEGDSTCEEYAGKYVENTTAGQSFGNRLEVQVPQSFSNSLKDGLVAFIQFIRPISAMGVVLQTTSMSLLAVDKLSDLSQVFFKGWLQGMVAFVFMHIVNIGINQLCDIEIDKINKPYLPLASGKLPFKIGVIIVASSSILGLWFSWSIGSWPLFWTLFINQVLAAAYSVDLPLLRWKKSTILTAANFVANMGVTIPVGYFLHMQDIPDMEGDEKFGIRSLSSRLGQKRVFSICTSLMNMAYGIAILVGVTSPFMWSRISMGLGHAILALALWYRAKSVDLNNNASSQSFYIFIWKLFCAECFLLPLFR</sequence>
<name>A0AAN9FPT3_CROPI</name>
<evidence type="ECO:0000256" key="7">
    <source>
        <dbReference type="SAM" id="Phobius"/>
    </source>
</evidence>
<evidence type="ECO:0000256" key="5">
    <source>
        <dbReference type="ARBA" id="ARBA00022989"/>
    </source>
</evidence>
<keyword evidence="4 7" id="KW-0812">Transmembrane</keyword>
<feature type="transmembrane region" description="Helical" evidence="7">
    <location>
        <begin position="219"/>
        <end position="239"/>
    </location>
</feature>
<evidence type="ECO:0000256" key="2">
    <source>
        <dbReference type="ARBA" id="ARBA00005985"/>
    </source>
</evidence>
<dbReference type="AlphaFoldDB" id="A0AAN9FPT3"/>
<organism evidence="8 9">
    <name type="scientific">Crotalaria pallida</name>
    <name type="common">Smooth rattlebox</name>
    <name type="synonym">Crotalaria striata</name>
    <dbReference type="NCBI Taxonomy" id="3830"/>
    <lineage>
        <taxon>Eukaryota</taxon>
        <taxon>Viridiplantae</taxon>
        <taxon>Streptophyta</taxon>
        <taxon>Embryophyta</taxon>
        <taxon>Tracheophyta</taxon>
        <taxon>Spermatophyta</taxon>
        <taxon>Magnoliopsida</taxon>
        <taxon>eudicotyledons</taxon>
        <taxon>Gunneridae</taxon>
        <taxon>Pentapetalae</taxon>
        <taxon>rosids</taxon>
        <taxon>fabids</taxon>
        <taxon>Fabales</taxon>
        <taxon>Fabaceae</taxon>
        <taxon>Papilionoideae</taxon>
        <taxon>50 kb inversion clade</taxon>
        <taxon>genistoids sensu lato</taxon>
        <taxon>core genistoids</taxon>
        <taxon>Crotalarieae</taxon>
        <taxon>Crotalaria</taxon>
    </lineage>
</organism>
<dbReference type="Pfam" id="PF01040">
    <property type="entry name" value="UbiA"/>
    <property type="match status" value="1"/>
</dbReference>
<evidence type="ECO:0000256" key="6">
    <source>
        <dbReference type="ARBA" id="ARBA00023136"/>
    </source>
</evidence>
<proteinExistence type="inferred from homology"/>
<dbReference type="InterPro" id="IPR000537">
    <property type="entry name" value="UbiA_prenyltransferase"/>
</dbReference>
<dbReference type="Proteomes" id="UP001372338">
    <property type="component" value="Unassembled WGS sequence"/>
</dbReference>
<feature type="transmembrane region" description="Helical" evidence="7">
    <location>
        <begin position="82"/>
        <end position="102"/>
    </location>
</feature>
<feature type="transmembrane region" description="Helical" evidence="7">
    <location>
        <begin position="122"/>
        <end position="144"/>
    </location>
</feature>
<protein>
    <submittedName>
        <fullName evidence="8">Uncharacterized protein</fullName>
    </submittedName>
</protein>
<dbReference type="PANTHER" id="PTHR43009:SF6">
    <property type="entry name" value="HOMOGENTISATE PHYTYLTRANSFERASE 1, CHLOROPLASTIC"/>
    <property type="match status" value="1"/>
</dbReference>
<feature type="transmembrane region" description="Helical" evidence="7">
    <location>
        <begin position="165"/>
        <end position="184"/>
    </location>
</feature>
<evidence type="ECO:0000313" key="9">
    <source>
        <dbReference type="Proteomes" id="UP001372338"/>
    </source>
</evidence>
<keyword evidence="9" id="KW-1185">Reference proteome</keyword>
<keyword evidence="3" id="KW-0808">Transferase</keyword>
<reference evidence="8 9" key="1">
    <citation type="submission" date="2024-01" db="EMBL/GenBank/DDBJ databases">
        <title>The genomes of 5 underutilized Papilionoideae crops provide insights into root nodulation and disease resistanc.</title>
        <authorList>
            <person name="Yuan L."/>
        </authorList>
    </citation>
    <scope>NUCLEOTIDE SEQUENCE [LARGE SCALE GENOMIC DNA]</scope>
    <source>
        <strain evidence="8">ZHUSHIDOU_FW_LH</strain>
        <tissue evidence="8">Leaf</tissue>
    </source>
</reference>
<evidence type="ECO:0000256" key="3">
    <source>
        <dbReference type="ARBA" id="ARBA00022679"/>
    </source>
</evidence>
<comment type="caution">
    <text evidence="8">The sequence shown here is derived from an EMBL/GenBank/DDBJ whole genome shotgun (WGS) entry which is preliminary data.</text>
</comment>
<dbReference type="PANTHER" id="PTHR43009">
    <property type="entry name" value="HOMOGENTISATE SOLANESYLTRANSFERASE, CHLOROPLASTIC"/>
    <property type="match status" value="1"/>
</dbReference>
<evidence type="ECO:0000256" key="4">
    <source>
        <dbReference type="ARBA" id="ARBA00022692"/>
    </source>
</evidence>
<accession>A0AAN9FPT3</accession>
<gene>
    <name evidence="8" type="ORF">RIF29_18381</name>
</gene>
<keyword evidence="5 7" id="KW-1133">Transmembrane helix</keyword>
<feature type="transmembrane region" description="Helical" evidence="7">
    <location>
        <begin position="267"/>
        <end position="287"/>
    </location>
</feature>